<feature type="non-terminal residue" evidence="2">
    <location>
        <position position="1"/>
    </location>
</feature>
<feature type="compositionally biased region" description="Gly residues" evidence="1">
    <location>
        <begin position="44"/>
        <end position="57"/>
    </location>
</feature>
<comment type="caution">
    <text evidence="2">The sequence shown here is derived from an EMBL/GenBank/DDBJ whole genome shotgun (WGS) entry which is preliminary data.</text>
</comment>
<organism evidence="2 3">
    <name type="scientific">Goodea atripinnis</name>
    <dbReference type="NCBI Taxonomy" id="208336"/>
    <lineage>
        <taxon>Eukaryota</taxon>
        <taxon>Metazoa</taxon>
        <taxon>Chordata</taxon>
        <taxon>Craniata</taxon>
        <taxon>Vertebrata</taxon>
        <taxon>Euteleostomi</taxon>
        <taxon>Actinopterygii</taxon>
        <taxon>Neopterygii</taxon>
        <taxon>Teleostei</taxon>
        <taxon>Neoteleostei</taxon>
        <taxon>Acanthomorphata</taxon>
        <taxon>Ovalentaria</taxon>
        <taxon>Atherinomorphae</taxon>
        <taxon>Cyprinodontiformes</taxon>
        <taxon>Goodeidae</taxon>
        <taxon>Goodea</taxon>
    </lineage>
</organism>
<sequence length="57" mass="5965">LGRVLVALLVERRICRTLLSAAGQGRARTQVPGLQGMVRSQHGSGRGEGVRGGGGRR</sequence>
<dbReference type="Proteomes" id="UP001476798">
    <property type="component" value="Unassembled WGS sequence"/>
</dbReference>
<keyword evidence="3" id="KW-1185">Reference proteome</keyword>
<evidence type="ECO:0000256" key="1">
    <source>
        <dbReference type="SAM" id="MobiDB-lite"/>
    </source>
</evidence>
<proteinExistence type="predicted"/>
<accession>A0ABV0PI90</accession>
<gene>
    <name evidence="2" type="ORF">GOODEAATRI_030337</name>
</gene>
<reference evidence="2 3" key="1">
    <citation type="submission" date="2021-06" db="EMBL/GenBank/DDBJ databases">
        <authorList>
            <person name="Palmer J.M."/>
        </authorList>
    </citation>
    <scope>NUCLEOTIDE SEQUENCE [LARGE SCALE GENOMIC DNA]</scope>
    <source>
        <strain evidence="2 3">GA_2019</strain>
        <tissue evidence="2">Muscle</tissue>
    </source>
</reference>
<feature type="region of interest" description="Disordered" evidence="1">
    <location>
        <begin position="33"/>
        <end position="57"/>
    </location>
</feature>
<protein>
    <submittedName>
        <fullName evidence="2">Uncharacterized protein</fullName>
    </submittedName>
</protein>
<evidence type="ECO:0000313" key="3">
    <source>
        <dbReference type="Proteomes" id="UP001476798"/>
    </source>
</evidence>
<evidence type="ECO:0000313" key="2">
    <source>
        <dbReference type="EMBL" id="MEQ2183209.1"/>
    </source>
</evidence>
<dbReference type="EMBL" id="JAHRIO010074730">
    <property type="protein sequence ID" value="MEQ2183209.1"/>
    <property type="molecule type" value="Genomic_DNA"/>
</dbReference>
<name>A0ABV0PI90_9TELE</name>